<keyword evidence="4" id="KW-0788">Thiol protease</keyword>
<dbReference type="PANTHER" id="PTHR23402">
    <property type="entry name" value="PROTEASE FAMILY C15 PYROGLUTAMYL-PEPTIDASE I-RELATED"/>
    <property type="match status" value="1"/>
</dbReference>
<dbReference type="GO" id="GO:0006508">
    <property type="term" value="P:proteolysis"/>
    <property type="evidence" value="ECO:0007669"/>
    <property type="project" value="UniProtKB-KW"/>
</dbReference>
<dbReference type="SUPFAM" id="SSF53182">
    <property type="entry name" value="Pyrrolidone carboxyl peptidase (pyroglutamate aminopeptidase)"/>
    <property type="match status" value="1"/>
</dbReference>
<dbReference type="Proteomes" id="UP000051952">
    <property type="component" value="Unassembled WGS sequence"/>
</dbReference>
<name>A0A0S4JYF2_BODSA</name>
<evidence type="ECO:0000256" key="1">
    <source>
        <dbReference type="ARBA" id="ARBA00006641"/>
    </source>
</evidence>
<dbReference type="AlphaFoldDB" id="A0A0S4JYF2"/>
<dbReference type="OrthoDB" id="407146at2759"/>
<evidence type="ECO:0000256" key="3">
    <source>
        <dbReference type="ARBA" id="ARBA00022801"/>
    </source>
</evidence>
<accession>A0A0S4JYF2</accession>
<gene>
    <name evidence="5" type="ORF">BSAL_48210</name>
</gene>
<sequence length="291" mass="31683">MKRTAVRLNLTSFGPFLDVVDNPSQKIGETLEEKFRLNDAKGEDNEAKERGAVTVTLTAHRTLEVSVDAVAAYFSDNDGPLSSETAAAAAADDDDIRVVDLLVHLGVHRGAHGEIRVELQGVNDLHCPQGDFKGRKVVHRPIIVARSGSSGDSDCIGCPEVSFDAPQSGDAPFESLRCTIPADVVAKSIELVGSKASSVDDHGRFPVSMMPSDDAGRYLCNYCYCRSLFYTSHVCQRTHNRKYVSLFIHVLDPDRGGGDEDGESLLNPSIEEQADCIFRFLHHLAENIAVL</sequence>
<reference evidence="6" key="1">
    <citation type="submission" date="2015-09" db="EMBL/GenBank/DDBJ databases">
        <authorList>
            <consortium name="Pathogen Informatics"/>
        </authorList>
    </citation>
    <scope>NUCLEOTIDE SEQUENCE [LARGE SCALE GENOMIC DNA]</scope>
    <source>
        <strain evidence="6">Lake Konstanz</strain>
    </source>
</reference>
<evidence type="ECO:0000256" key="4">
    <source>
        <dbReference type="ARBA" id="ARBA00022807"/>
    </source>
</evidence>
<dbReference type="OMA" id="WIISHDA"/>
<dbReference type="EMBL" id="CYKH01002250">
    <property type="protein sequence ID" value="CUG94445.1"/>
    <property type="molecule type" value="Genomic_DNA"/>
</dbReference>
<dbReference type="GO" id="GO:0008234">
    <property type="term" value="F:cysteine-type peptidase activity"/>
    <property type="evidence" value="ECO:0007669"/>
    <property type="project" value="UniProtKB-KW"/>
</dbReference>
<protein>
    <submittedName>
        <fullName evidence="5">Pyroglutamyl-peptidase I, putative</fullName>
    </submittedName>
</protein>
<proteinExistence type="inferred from homology"/>
<keyword evidence="2" id="KW-0645">Protease</keyword>
<evidence type="ECO:0000313" key="5">
    <source>
        <dbReference type="EMBL" id="CUG94445.1"/>
    </source>
</evidence>
<dbReference type="Gene3D" id="3.40.630.20">
    <property type="entry name" value="Peptidase C15, pyroglutamyl peptidase I-like"/>
    <property type="match status" value="1"/>
</dbReference>
<comment type="similarity">
    <text evidence="1">Belongs to the peptidase C15 family.</text>
</comment>
<keyword evidence="3" id="KW-0378">Hydrolase</keyword>
<organism evidence="5 6">
    <name type="scientific">Bodo saltans</name>
    <name type="common">Flagellated protozoan</name>
    <dbReference type="NCBI Taxonomy" id="75058"/>
    <lineage>
        <taxon>Eukaryota</taxon>
        <taxon>Discoba</taxon>
        <taxon>Euglenozoa</taxon>
        <taxon>Kinetoplastea</taxon>
        <taxon>Metakinetoplastina</taxon>
        <taxon>Eubodonida</taxon>
        <taxon>Bodonidae</taxon>
        <taxon>Bodo</taxon>
    </lineage>
</organism>
<evidence type="ECO:0000313" key="6">
    <source>
        <dbReference type="Proteomes" id="UP000051952"/>
    </source>
</evidence>
<dbReference type="InterPro" id="IPR036440">
    <property type="entry name" value="Peptidase_C15-like_sf"/>
</dbReference>
<dbReference type="InterPro" id="IPR016125">
    <property type="entry name" value="Peptidase_C15-like"/>
</dbReference>
<dbReference type="VEuPathDB" id="TriTrypDB:BSAL_48210"/>
<evidence type="ECO:0000256" key="2">
    <source>
        <dbReference type="ARBA" id="ARBA00022670"/>
    </source>
</evidence>
<keyword evidence="6" id="KW-1185">Reference proteome</keyword>
<dbReference type="PANTHER" id="PTHR23402:SF1">
    <property type="entry name" value="PYROGLUTAMYL-PEPTIDASE I"/>
    <property type="match status" value="1"/>
</dbReference>